<dbReference type="InterPro" id="IPR035929">
    <property type="entry name" value="CoaB-like_sf"/>
</dbReference>
<comment type="function">
    <text evidence="4">Catalyzes two steps in the biosynthesis of coenzyme A. In the first step cysteine is conjugated to 4'-phosphopantothenate to form 4-phosphopantothenoylcysteine, in the latter compound is decarboxylated to form 4'-phosphopantotheine.</text>
</comment>
<evidence type="ECO:0000313" key="7">
    <source>
        <dbReference type="EMBL" id="UQS85323.1"/>
    </source>
</evidence>
<dbReference type="HAMAP" id="MF_02225">
    <property type="entry name" value="CoaBC"/>
    <property type="match status" value="1"/>
</dbReference>
<dbReference type="GO" id="GO:0004632">
    <property type="term" value="F:phosphopantothenate--cysteine ligase activity"/>
    <property type="evidence" value="ECO:0007669"/>
    <property type="project" value="UniProtKB-EC"/>
</dbReference>
<comment type="function">
    <text evidence="3">Catalyzes two sequential steps in the biosynthesis of coenzyme A. In the first step cysteine is conjugated to 4'-phosphopantothenate to form 4-phosphopantothenoylcysteine. In the second step the latter compound is decarboxylated to form 4'-phosphopantotheine.</text>
</comment>
<evidence type="ECO:0000256" key="1">
    <source>
        <dbReference type="ARBA" id="ARBA00022793"/>
    </source>
</evidence>
<dbReference type="RefSeq" id="WP_249511300.1">
    <property type="nucleotide sequence ID" value="NZ_CP093362.1"/>
</dbReference>
<dbReference type="Gene3D" id="3.40.50.1950">
    <property type="entry name" value="Flavin prenyltransferase-like"/>
    <property type="match status" value="1"/>
</dbReference>
<keyword evidence="1 3" id="KW-0210">Decarboxylase</keyword>
<accession>A0ABY4PHK1</accession>
<dbReference type="SUPFAM" id="SSF102645">
    <property type="entry name" value="CoaB-like"/>
    <property type="match status" value="1"/>
</dbReference>
<dbReference type="PANTHER" id="PTHR14359">
    <property type="entry name" value="HOMO-OLIGOMERIC FLAVIN CONTAINING CYS DECARBOXYLASE FAMILY"/>
    <property type="match status" value="1"/>
</dbReference>
<feature type="domain" description="DNA/pantothenate metabolism flavoprotein C-terminal" evidence="6">
    <location>
        <begin position="187"/>
        <end position="393"/>
    </location>
</feature>
<feature type="domain" description="Flavoprotein" evidence="5">
    <location>
        <begin position="6"/>
        <end position="179"/>
    </location>
</feature>
<dbReference type="SUPFAM" id="SSF52507">
    <property type="entry name" value="Homo-oligomeric flavin-containing Cys decarboxylases, HFCD"/>
    <property type="match status" value="1"/>
</dbReference>
<dbReference type="InterPro" id="IPR007085">
    <property type="entry name" value="DNA/pantothenate-metab_flavo_C"/>
</dbReference>
<gene>
    <name evidence="3 7" type="primary">coaBC</name>
    <name evidence="7" type="ORF">MOO46_01660</name>
</gene>
<comment type="pathway">
    <text evidence="3 4">Cofactor biosynthesis; coenzyme A biosynthesis; CoA from (R)-pantothenate: step 3/5.</text>
</comment>
<dbReference type="EC" id="4.1.1.36" evidence="3"/>
<keyword evidence="2 3" id="KW-0456">Lyase</keyword>
<proteinExistence type="inferred from homology"/>
<dbReference type="NCBIfam" id="TIGR00521">
    <property type="entry name" value="coaBC_dfp"/>
    <property type="match status" value="1"/>
</dbReference>
<dbReference type="InterPro" id="IPR036551">
    <property type="entry name" value="Flavin_trans-like"/>
</dbReference>
<comment type="cofactor">
    <cofactor evidence="3">
        <name>FMN</name>
        <dbReference type="ChEBI" id="CHEBI:58210"/>
    </cofactor>
    <text evidence="3">Binds 1 FMN per subunit.</text>
</comment>
<evidence type="ECO:0000259" key="5">
    <source>
        <dbReference type="Pfam" id="PF02441"/>
    </source>
</evidence>
<keyword evidence="3" id="KW-0479">Metal-binding</keyword>
<evidence type="ECO:0000256" key="4">
    <source>
        <dbReference type="RuleBase" id="RU364078"/>
    </source>
</evidence>
<dbReference type="PANTHER" id="PTHR14359:SF6">
    <property type="entry name" value="PHOSPHOPANTOTHENOYLCYSTEINE DECARBOXYLASE"/>
    <property type="match status" value="1"/>
</dbReference>
<comment type="pathway">
    <text evidence="3 4">Cofactor biosynthesis; coenzyme A biosynthesis; CoA from (R)-pantothenate: step 2/5.</text>
</comment>
<feature type="binding site" evidence="3">
    <location>
        <position position="288"/>
    </location>
    <ligand>
        <name>CTP</name>
        <dbReference type="ChEBI" id="CHEBI:37563"/>
    </ligand>
</feature>
<dbReference type="Proteomes" id="UP000831859">
    <property type="component" value="Chromosome"/>
</dbReference>
<dbReference type="EC" id="6.3.2.5" evidence="3"/>
<feature type="binding site" evidence="3">
    <location>
        <position position="336"/>
    </location>
    <ligand>
        <name>CTP</name>
        <dbReference type="ChEBI" id="CHEBI:37563"/>
    </ligand>
</feature>
<comment type="cofactor">
    <cofactor evidence="3">
        <name>Mg(2+)</name>
        <dbReference type="ChEBI" id="CHEBI:18420"/>
    </cofactor>
</comment>
<dbReference type="InterPro" id="IPR003382">
    <property type="entry name" value="Flavoprotein"/>
</dbReference>
<feature type="binding site" evidence="3">
    <location>
        <position position="322"/>
    </location>
    <ligand>
        <name>CTP</name>
        <dbReference type="ChEBI" id="CHEBI:37563"/>
    </ligand>
</feature>
<comment type="catalytic activity">
    <reaction evidence="3 4">
        <text>N-[(R)-4-phosphopantothenoyl]-L-cysteine + H(+) = (R)-4'-phosphopantetheine + CO2</text>
        <dbReference type="Rhea" id="RHEA:16793"/>
        <dbReference type="ChEBI" id="CHEBI:15378"/>
        <dbReference type="ChEBI" id="CHEBI:16526"/>
        <dbReference type="ChEBI" id="CHEBI:59458"/>
        <dbReference type="ChEBI" id="CHEBI:61723"/>
        <dbReference type="EC" id="4.1.1.36"/>
    </reaction>
</comment>
<feature type="binding site" evidence="3">
    <location>
        <position position="340"/>
    </location>
    <ligand>
        <name>CTP</name>
        <dbReference type="ChEBI" id="CHEBI:37563"/>
    </ligand>
</feature>
<dbReference type="Pfam" id="PF02441">
    <property type="entry name" value="Flavoprotein"/>
    <property type="match status" value="1"/>
</dbReference>
<comment type="caution">
    <text evidence="3">Lacks conserved residue(s) required for the propagation of feature annotation.</text>
</comment>
<dbReference type="EMBL" id="CP093362">
    <property type="protein sequence ID" value="UQS85323.1"/>
    <property type="molecule type" value="Genomic_DNA"/>
</dbReference>
<keyword evidence="8" id="KW-1185">Reference proteome</keyword>
<keyword evidence="3" id="KW-0460">Magnesium</keyword>
<evidence type="ECO:0000259" key="6">
    <source>
        <dbReference type="Pfam" id="PF04127"/>
    </source>
</evidence>
<feature type="region of interest" description="Phosphopantothenoylcysteine decarboxylase" evidence="3">
    <location>
        <begin position="1"/>
        <end position="189"/>
    </location>
</feature>
<keyword evidence="3 4" id="KW-0288">FMN</keyword>
<dbReference type="Pfam" id="PF04127">
    <property type="entry name" value="DFP"/>
    <property type="match status" value="1"/>
</dbReference>
<comment type="similarity">
    <text evidence="3 4">In the C-terminal section; belongs to the PPC synthetase family.</text>
</comment>
<comment type="catalytic activity">
    <reaction evidence="3 4">
        <text>(R)-4'-phosphopantothenate + L-cysteine + CTP = N-[(R)-4-phosphopantothenoyl]-L-cysteine + CMP + diphosphate + H(+)</text>
        <dbReference type="Rhea" id="RHEA:19397"/>
        <dbReference type="ChEBI" id="CHEBI:10986"/>
        <dbReference type="ChEBI" id="CHEBI:15378"/>
        <dbReference type="ChEBI" id="CHEBI:33019"/>
        <dbReference type="ChEBI" id="CHEBI:35235"/>
        <dbReference type="ChEBI" id="CHEBI:37563"/>
        <dbReference type="ChEBI" id="CHEBI:59458"/>
        <dbReference type="ChEBI" id="CHEBI:60377"/>
        <dbReference type="EC" id="6.3.2.5"/>
    </reaction>
</comment>
<keyword evidence="3" id="KW-0511">Multifunctional enzyme</keyword>
<keyword evidence="3 4" id="KW-0285">Flavoprotein</keyword>
<sequence>MFNNLNVALYVSGSIACYKSLTLARDLIKKGANVRVIMTRGAQMFVTPLAFQTLTKNLVFTDINDEPNEKEITHIDIAKWSDISVVAPATANLISKMANGIADDAVTTTLLATDGKKFVVPAMNDHMWHNPATQRNLQTLNNDGINIFSPTKGYLAEGYSGKGRMIEPEVIVDKLYDQLKDSDSLFNKNILITAGGTREPIDPVRYISNNSSGKMGYAIVDAAIDAGANVTLVTAPSKLIPNQKANVIKVKTSAEMEAVVKNNLNNADVLIMAAAVSDYKPSQYNKQKIKKSSDKLVLDLVKTHDILKEVAKVKNNQFVVGFAAETQNLVQNAKVKLKNKNLDLLVANDVSHAETGFSSDNNKVSFIDSNGVIDETDVDSKKNIANQLINIVSNRINK</sequence>
<organism evidence="7 8">
    <name type="scientific">Apilactobacillus apisilvae</name>
    <dbReference type="NCBI Taxonomy" id="2923364"/>
    <lineage>
        <taxon>Bacteria</taxon>
        <taxon>Bacillati</taxon>
        <taxon>Bacillota</taxon>
        <taxon>Bacilli</taxon>
        <taxon>Lactobacillales</taxon>
        <taxon>Lactobacillaceae</taxon>
        <taxon>Apilactobacillus</taxon>
    </lineage>
</organism>
<comment type="similarity">
    <text evidence="3 4">In the N-terminal section; belongs to the HFCD (homo-oligomeric flavin containing Cys decarboxylase) superfamily.</text>
</comment>
<dbReference type="InterPro" id="IPR005252">
    <property type="entry name" value="CoaBC"/>
</dbReference>
<dbReference type="Gene3D" id="3.40.50.10300">
    <property type="entry name" value="CoaB-like"/>
    <property type="match status" value="1"/>
</dbReference>
<reference evidence="7 8" key="1">
    <citation type="journal article" date="2022" name="Int. J. Syst. Evol. Microbiol.">
        <title>Apilactobacillus apisilvae sp. nov., Nicolia spurrieriana gen. nov. sp. nov., Bombilactobacillus folatiphilus sp. nov. and Bombilactobacillus thymidiniphilus sp. nov., four new lactic acid bacterial isolates from stingless bees Tetragonula carbonaria and Austroplebeia australis.</title>
        <authorList>
            <person name="Oliphant S.A."/>
            <person name="Watson-Haigh N.S."/>
            <person name="Sumby K.M."/>
            <person name="Gardner J."/>
            <person name="Groom S."/>
            <person name="Jiranek V."/>
        </authorList>
    </citation>
    <scope>NUCLEOTIDE SEQUENCE [LARGE SCALE GENOMIC DNA]</scope>
    <source>
        <strain evidence="7 8">SG5_A10</strain>
    </source>
</reference>
<name>A0ABY4PHK1_9LACO</name>
<feature type="binding site" evidence="3">
    <location>
        <position position="278"/>
    </location>
    <ligand>
        <name>CTP</name>
        <dbReference type="ChEBI" id="CHEBI:37563"/>
    </ligand>
</feature>
<feature type="region of interest" description="Phosphopantothenate--cysteine ligase" evidence="3">
    <location>
        <begin position="190"/>
        <end position="398"/>
    </location>
</feature>
<evidence type="ECO:0000256" key="3">
    <source>
        <dbReference type="HAMAP-Rule" id="MF_02225"/>
    </source>
</evidence>
<dbReference type="GO" id="GO:0004633">
    <property type="term" value="F:phosphopantothenoylcysteine decarboxylase activity"/>
    <property type="evidence" value="ECO:0007669"/>
    <property type="project" value="UniProtKB-EC"/>
</dbReference>
<protein>
    <recommendedName>
        <fullName evidence="3">Coenzyme A biosynthesis bifunctional protein CoaBC</fullName>
    </recommendedName>
    <alternativeName>
        <fullName evidence="3">DNA/pantothenate metabolism flavoprotein</fullName>
    </alternativeName>
    <alternativeName>
        <fullName evidence="3">Phosphopantothenoylcysteine synthetase/decarboxylase</fullName>
        <shortName evidence="3">PPCS-PPCDC</shortName>
    </alternativeName>
    <domain>
        <recommendedName>
            <fullName evidence="3">Phosphopantothenoylcysteine decarboxylase</fullName>
            <shortName evidence="3">PPC decarboxylase</shortName>
            <shortName evidence="3">PPC-DC</shortName>
            <ecNumber evidence="3">4.1.1.36</ecNumber>
        </recommendedName>
        <alternativeName>
            <fullName evidence="3">CoaC</fullName>
        </alternativeName>
    </domain>
    <domain>
        <recommendedName>
            <fullName evidence="3">Phosphopantothenate--cysteine ligase</fullName>
            <ecNumber evidence="3">6.3.2.5</ecNumber>
        </recommendedName>
        <alternativeName>
            <fullName evidence="3">CoaB</fullName>
        </alternativeName>
        <alternativeName>
            <fullName evidence="3">Phosphopantothenoylcysteine synthetase</fullName>
            <shortName evidence="3">PPC synthetase</shortName>
            <shortName evidence="3">PPC-S</shortName>
        </alternativeName>
    </domain>
</protein>
<evidence type="ECO:0000313" key="8">
    <source>
        <dbReference type="Proteomes" id="UP000831859"/>
    </source>
</evidence>
<evidence type="ECO:0000256" key="2">
    <source>
        <dbReference type="ARBA" id="ARBA00023239"/>
    </source>
</evidence>
<keyword evidence="3 4" id="KW-0436">Ligase</keyword>